<dbReference type="Proteomes" id="UP000315677">
    <property type="component" value="Unassembled WGS sequence"/>
</dbReference>
<dbReference type="PANTHER" id="PTHR22990:SF15">
    <property type="entry name" value="F-BOX ONLY PROTEIN 10"/>
    <property type="match status" value="1"/>
</dbReference>
<evidence type="ECO:0000313" key="6">
    <source>
        <dbReference type="Proteomes" id="UP000315677"/>
    </source>
</evidence>
<dbReference type="NCBIfam" id="TIGR03804">
    <property type="entry name" value="para_beta_helix"/>
    <property type="match status" value="1"/>
</dbReference>
<feature type="domain" description="Periplasmic copper-binding protein NosD beta helix" evidence="4">
    <location>
        <begin position="214"/>
        <end position="370"/>
    </location>
</feature>
<dbReference type="SMART" id="SM00710">
    <property type="entry name" value="PbH1"/>
    <property type="match status" value="8"/>
</dbReference>
<evidence type="ECO:0000259" key="4">
    <source>
        <dbReference type="Pfam" id="PF05048"/>
    </source>
</evidence>
<dbReference type="InterPro" id="IPR051550">
    <property type="entry name" value="SCF-Subunits/Alg-Epimerases"/>
</dbReference>
<evidence type="ECO:0000256" key="3">
    <source>
        <dbReference type="ARBA" id="ARBA00022786"/>
    </source>
</evidence>
<comment type="pathway">
    <text evidence="1">Protein modification; protein ubiquitination.</text>
</comment>
<dbReference type="InterPro" id="IPR006626">
    <property type="entry name" value="PbH1"/>
</dbReference>
<dbReference type="InterPro" id="IPR007742">
    <property type="entry name" value="NosD_dom"/>
</dbReference>
<sequence>MMQPWKIRTVAGALALLVGGCATPTPELLPRHDVPARGVVDPAAPCSRPAPAAPAAPPAARTEAADVDARFDLATRTITLSGGENVSLPALSEEIADPDALREVGPGEWLLGADLVVRDGASLRISAPEVRWLKMASGEGVVTAIRAFGGGVDIAGSCLTSWDHSAGTVDEEYRDGRSFILARDGARLTIDAAEIRYLGSGDVESYGLSWRTEGTTGSITGSVVSHLYYGLYSYEVTGLQVLDNEFHDNVLYGIDPHTHSTELVIERNVVHHNGKHGIILAEHCTDSVVRDNIVYANQHHGIVMYLGSDRNLIEGNESFGNAAQGININESNENTIRGNQVYDNTESGVGLTQTSRQNLIEANHLRGNEKDGIRIVSLAAASTVRGNTIGGNGRYGIYVDTEGPFDLVDNVVFGSKAGLMVRGREEVDEDDNEWFGNTEDDIVSS</sequence>
<dbReference type="InterPro" id="IPR012334">
    <property type="entry name" value="Pectin_lyas_fold"/>
</dbReference>
<evidence type="ECO:0000256" key="2">
    <source>
        <dbReference type="ARBA" id="ARBA00022737"/>
    </source>
</evidence>
<dbReference type="PROSITE" id="PS51257">
    <property type="entry name" value="PROKAR_LIPOPROTEIN"/>
    <property type="match status" value="1"/>
</dbReference>
<dbReference type="SUPFAM" id="SSF51126">
    <property type="entry name" value="Pectin lyase-like"/>
    <property type="match status" value="2"/>
</dbReference>
<dbReference type="InterPro" id="IPR011050">
    <property type="entry name" value="Pectin_lyase_fold/virulence"/>
</dbReference>
<evidence type="ECO:0000256" key="1">
    <source>
        <dbReference type="ARBA" id="ARBA00004906"/>
    </source>
</evidence>
<gene>
    <name evidence="5" type="ORF">FB558_4319</name>
</gene>
<keyword evidence="2" id="KW-0677">Repeat</keyword>
<evidence type="ECO:0000313" key="5">
    <source>
        <dbReference type="EMBL" id="TQM11749.1"/>
    </source>
</evidence>
<dbReference type="Gene3D" id="2.160.20.10">
    <property type="entry name" value="Single-stranded right-handed beta-helix, Pectin lyase-like"/>
    <property type="match status" value="1"/>
</dbReference>
<dbReference type="Pfam" id="PF05048">
    <property type="entry name" value="NosD"/>
    <property type="match status" value="1"/>
</dbReference>
<dbReference type="AlphaFoldDB" id="A0A543DR33"/>
<dbReference type="PANTHER" id="PTHR22990">
    <property type="entry name" value="F-BOX ONLY PROTEIN"/>
    <property type="match status" value="1"/>
</dbReference>
<keyword evidence="3" id="KW-0833">Ubl conjugation pathway</keyword>
<protein>
    <submittedName>
        <fullName evidence="5">Parallel beta-helix repeat protein</fullName>
    </submittedName>
</protein>
<dbReference type="EMBL" id="VFPA01000002">
    <property type="protein sequence ID" value="TQM11749.1"/>
    <property type="molecule type" value="Genomic_DNA"/>
</dbReference>
<dbReference type="InterPro" id="IPR022441">
    <property type="entry name" value="Para_beta_helix_rpt-2"/>
</dbReference>
<accession>A0A543DR33</accession>
<proteinExistence type="predicted"/>
<comment type="caution">
    <text evidence="5">The sequence shown here is derived from an EMBL/GenBank/DDBJ whole genome shotgun (WGS) entry which is preliminary data.</text>
</comment>
<organism evidence="5 6">
    <name type="scientific">Pseudonocardia kunmingensis</name>
    <dbReference type="NCBI Taxonomy" id="630975"/>
    <lineage>
        <taxon>Bacteria</taxon>
        <taxon>Bacillati</taxon>
        <taxon>Actinomycetota</taxon>
        <taxon>Actinomycetes</taxon>
        <taxon>Pseudonocardiales</taxon>
        <taxon>Pseudonocardiaceae</taxon>
        <taxon>Pseudonocardia</taxon>
    </lineage>
</organism>
<name>A0A543DR33_9PSEU</name>
<reference evidence="5 6" key="1">
    <citation type="submission" date="2019-06" db="EMBL/GenBank/DDBJ databases">
        <title>Sequencing the genomes of 1000 actinobacteria strains.</title>
        <authorList>
            <person name="Klenk H.-P."/>
        </authorList>
    </citation>
    <scope>NUCLEOTIDE SEQUENCE [LARGE SCALE GENOMIC DNA]</scope>
    <source>
        <strain evidence="5 6">DSM 45301</strain>
    </source>
</reference>
<keyword evidence="6" id="KW-1185">Reference proteome</keyword>